<reference evidence="7" key="1">
    <citation type="submission" date="2020-08" db="EMBL/GenBank/DDBJ databases">
        <title>Genome public.</title>
        <authorList>
            <person name="Liu C."/>
            <person name="Sun Q."/>
        </authorList>
    </citation>
    <scope>NUCLEOTIDE SEQUENCE</scope>
    <source>
        <strain evidence="7">NSJ-64</strain>
    </source>
</reference>
<dbReference type="Gene3D" id="3.40.50.2300">
    <property type="match status" value="2"/>
</dbReference>
<keyword evidence="3" id="KW-0732">Signal</keyword>
<sequence>MIATVFTACGDTAAPDAAGDAPASETGDAPAEDEAPADSEQPAAEGDTIKIGVLAPLTGEVSVYGIATSNGIKMGVDEINEKGGILGKQIELITMDEKGDPTEAVNAYNSLVDQGIVALIGDVTSKPCLAVAEVALEDNMPMLTATGTAEDITKVGPNVFRTCFMDPFQGKIMATFAADNLKAKKVAVMFDNGSDYSKGLADSFKAQAEEKGMEVTAFEGYATADIDFTTLLNKIIATSPDAIFVPDYYGDVSLVLDQARTAGYTGAMLGGDGWDGVLTTLPEDKLSAANNGYFSNHYSAADTVAADFLSKYQELFGLEGNAFAALGYDSAYIMAQAIEAAGSTDSQAIIDALAAVEFDGVTGHITFDENGDPIKSVAVTKFVDGKAELDSKITA</sequence>
<feature type="domain" description="Leucine-binding protein" evidence="6">
    <location>
        <begin position="48"/>
        <end position="385"/>
    </location>
</feature>
<dbReference type="SUPFAM" id="SSF53822">
    <property type="entry name" value="Periplasmic binding protein-like I"/>
    <property type="match status" value="1"/>
</dbReference>
<accession>A0A926EMP2</accession>
<feature type="region of interest" description="Disordered" evidence="5">
    <location>
        <begin position="13"/>
        <end position="45"/>
    </location>
</feature>
<evidence type="ECO:0000256" key="4">
    <source>
        <dbReference type="ARBA" id="ARBA00022970"/>
    </source>
</evidence>
<keyword evidence="4" id="KW-0029">Amino-acid transport</keyword>
<dbReference type="Pfam" id="PF13458">
    <property type="entry name" value="Peripla_BP_6"/>
    <property type="match status" value="1"/>
</dbReference>
<organism evidence="7 8">
    <name type="scientific">Youxingia wuxianensis</name>
    <dbReference type="NCBI Taxonomy" id="2763678"/>
    <lineage>
        <taxon>Bacteria</taxon>
        <taxon>Bacillati</taxon>
        <taxon>Bacillota</taxon>
        <taxon>Clostridia</taxon>
        <taxon>Eubacteriales</taxon>
        <taxon>Oscillospiraceae</taxon>
        <taxon>Youxingia</taxon>
    </lineage>
</organism>
<dbReference type="AlphaFoldDB" id="A0A926EMP2"/>
<dbReference type="PANTHER" id="PTHR30483:SF6">
    <property type="entry name" value="PERIPLASMIC BINDING PROTEIN OF ABC TRANSPORTER FOR NATURAL AMINO ACIDS"/>
    <property type="match status" value="1"/>
</dbReference>
<evidence type="ECO:0000256" key="3">
    <source>
        <dbReference type="ARBA" id="ARBA00022729"/>
    </source>
</evidence>
<dbReference type="CDD" id="cd06347">
    <property type="entry name" value="PBP1_ABC_LivK_ligand_binding-like"/>
    <property type="match status" value="1"/>
</dbReference>
<dbReference type="Proteomes" id="UP000623678">
    <property type="component" value="Unassembled WGS sequence"/>
</dbReference>
<dbReference type="InterPro" id="IPR051010">
    <property type="entry name" value="BCAA_transport"/>
</dbReference>
<evidence type="ECO:0000256" key="2">
    <source>
        <dbReference type="ARBA" id="ARBA00022448"/>
    </source>
</evidence>
<keyword evidence="2" id="KW-0813">Transport</keyword>
<keyword evidence="8" id="KW-1185">Reference proteome</keyword>
<dbReference type="InterPro" id="IPR028082">
    <property type="entry name" value="Peripla_BP_I"/>
</dbReference>
<comment type="similarity">
    <text evidence="1">Belongs to the leucine-binding protein family.</text>
</comment>
<protein>
    <submittedName>
        <fullName evidence="7">ABC transporter substrate-binding protein</fullName>
    </submittedName>
</protein>
<feature type="compositionally biased region" description="Low complexity" evidence="5">
    <location>
        <begin position="13"/>
        <end position="23"/>
    </location>
</feature>
<proteinExistence type="inferred from homology"/>
<gene>
    <name evidence="7" type="ORF">H8705_04000</name>
</gene>
<comment type="caution">
    <text evidence="7">The sequence shown here is derived from an EMBL/GenBank/DDBJ whole genome shotgun (WGS) entry which is preliminary data.</text>
</comment>
<dbReference type="GO" id="GO:0006865">
    <property type="term" value="P:amino acid transport"/>
    <property type="evidence" value="ECO:0007669"/>
    <property type="project" value="UniProtKB-KW"/>
</dbReference>
<dbReference type="PANTHER" id="PTHR30483">
    <property type="entry name" value="LEUCINE-SPECIFIC-BINDING PROTEIN"/>
    <property type="match status" value="1"/>
</dbReference>
<evidence type="ECO:0000256" key="1">
    <source>
        <dbReference type="ARBA" id="ARBA00010062"/>
    </source>
</evidence>
<evidence type="ECO:0000313" key="7">
    <source>
        <dbReference type="EMBL" id="MBC8584738.1"/>
    </source>
</evidence>
<dbReference type="InterPro" id="IPR000709">
    <property type="entry name" value="Leu_Ile_Val-bd"/>
</dbReference>
<evidence type="ECO:0000259" key="6">
    <source>
        <dbReference type="Pfam" id="PF13458"/>
    </source>
</evidence>
<name>A0A926EMP2_9FIRM</name>
<dbReference type="InterPro" id="IPR028081">
    <property type="entry name" value="Leu-bd"/>
</dbReference>
<evidence type="ECO:0000313" key="8">
    <source>
        <dbReference type="Proteomes" id="UP000623678"/>
    </source>
</evidence>
<evidence type="ECO:0000256" key="5">
    <source>
        <dbReference type="SAM" id="MobiDB-lite"/>
    </source>
</evidence>
<dbReference type="EMBL" id="JACRTD010000002">
    <property type="protein sequence ID" value="MBC8584738.1"/>
    <property type="molecule type" value="Genomic_DNA"/>
</dbReference>
<dbReference type="PRINTS" id="PR00337">
    <property type="entry name" value="LEUILEVALBP"/>
</dbReference>